<comment type="catalytic activity">
    <reaction evidence="8">
        <text>ATP + H2O = ADP + phosphate + H(+)</text>
        <dbReference type="Rhea" id="RHEA:13065"/>
        <dbReference type="ChEBI" id="CHEBI:15377"/>
        <dbReference type="ChEBI" id="CHEBI:15378"/>
        <dbReference type="ChEBI" id="CHEBI:30616"/>
        <dbReference type="ChEBI" id="CHEBI:43474"/>
        <dbReference type="ChEBI" id="CHEBI:456216"/>
        <dbReference type="EC" id="5.6.2.4"/>
    </reaction>
</comment>
<feature type="region of interest" description="Disordered" evidence="9">
    <location>
        <begin position="1"/>
        <end position="23"/>
    </location>
</feature>
<organism evidence="11 12">
    <name type="scientific">Halorussus caseinilyticus</name>
    <dbReference type="NCBI Taxonomy" id="3034025"/>
    <lineage>
        <taxon>Archaea</taxon>
        <taxon>Methanobacteriati</taxon>
        <taxon>Methanobacteriota</taxon>
        <taxon>Stenosarchaea group</taxon>
        <taxon>Halobacteria</taxon>
        <taxon>Halobacteriales</taxon>
        <taxon>Haladaptataceae</taxon>
        <taxon>Halorussus</taxon>
    </lineage>
</organism>
<dbReference type="EMBL" id="JBHSZH010000004">
    <property type="protein sequence ID" value="MFC7079426.1"/>
    <property type="molecule type" value="Genomic_DNA"/>
</dbReference>
<keyword evidence="5" id="KW-0413">Isomerase</keyword>
<dbReference type="SUPFAM" id="SSF52540">
    <property type="entry name" value="P-loop containing nucleoside triphosphate hydrolases"/>
    <property type="match status" value="1"/>
</dbReference>
<protein>
    <recommendedName>
        <fullName evidence="7">DNA 3'-5' helicase</fullName>
        <ecNumber evidence="7">5.6.2.4</ecNumber>
    </recommendedName>
</protein>
<dbReference type="GO" id="GO:0016787">
    <property type="term" value="F:hydrolase activity"/>
    <property type="evidence" value="ECO:0007669"/>
    <property type="project" value="UniProtKB-KW"/>
</dbReference>
<evidence type="ECO:0000256" key="1">
    <source>
        <dbReference type="ARBA" id="ARBA00022741"/>
    </source>
</evidence>
<evidence type="ECO:0000256" key="8">
    <source>
        <dbReference type="ARBA" id="ARBA00048988"/>
    </source>
</evidence>
<proteinExistence type="predicted"/>
<dbReference type="PANTHER" id="PTHR11070">
    <property type="entry name" value="UVRD / RECB / PCRA DNA HELICASE FAMILY MEMBER"/>
    <property type="match status" value="1"/>
</dbReference>
<dbReference type="InterPro" id="IPR027417">
    <property type="entry name" value="P-loop_NTPase"/>
</dbReference>
<dbReference type="PANTHER" id="PTHR11070:SF2">
    <property type="entry name" value="ATP-DEPENDENT DNA HELICASE SRS2"/>
    <property type="match status" value="1"/>
</dbReference>
<keyword evidence="3" id="KW-0347">Helicase</keyword>
<comment type="caution">
    <text evidence="11">The sequence shown here is derived from an EMBL/GenBank/DDBJ whole genome shotgun (WGS) entry which is preliminary data.</text>
</comment>
<keyword evidence="4" id="KW-0067">ATP-binding</keyword>
<dbReference type="InterPro" id="IPR014016">
    <property type="entry name" value="UvrD-like_ATP-bd"/>
</dbReference>
<dbReference type="Gene3D" id="3.40.50.300">
    <property type="entry name" value="P-loop containing nucleotide triphosphate hydrolases"/>
    <property type="match status" value="2"/>
</dbReference>
<dbReference type="Proteomes" id="UP001596407">
    <property type="component" value="Unassembled WGS sequence"/>
</dbReference>
<evidence type="ECO:0000313" key="11">
    <source>
        <dbReference type="EMBL" id="MFC7079426.1"/>
    </source>
</evidence>
<evidence type="ECO:0000256" key="5">
    <source>
        <dbReference type="ARBA" id="ARBA00023235"/>
    </source>
</evidence>
<name>A0ABD5WG51_9EURY</name>
<dbReference type="AlphaFoldDB" id="A0ABD5WG51"/>
<dbReference type="InterPro" id="IPR014017">
    <property type="entry name" value="DNA_helicase_UvrD-like_C"/>
</dbReference>
<dbReference type="GO" id="GO:0005524">
    <property type="term" value="F:ATP binding"/>
    <property type="evidence" value="ECO:0007669"/>
    <property type="project" value="UniProtKB-KW"/>
</dbReference>
<keyword evidence="1" id="KW-0547">Nucleotide-binding</keyword>
<keyword evidence="12" id="KW-1185">Reference proteome</keyword>
<gene>
    <name evidence="11" type="ORF">ACFQJ6_03920</name>
</gene>
<comment type="catalytic activity">
    <reaction evidence="6">
        <text>Couples ATP hydrolysis with the unwinding of duplex DNA by translocating in the 3'-5' direction.</text>
        <dbReference type="EC" id="5.6.2.4"/>
    </reaction>
</comment>
<dbReference type="GO" id="GO:0043138">
    <property type="term" value="F:3'-5' DNA helicase activity"/>
    <property type="evidence" value="ECO:0007669"/>
    <property type="project" value="UniProtKB-EC"/>
</dbReference>
<accession>A0ABD5WG51</accession>
<evidence type="ECO:0000256" key="3">
    <source>
        <dbReference type="ARBA" id="ARBA00022806"/>
    </source>
</evidence>
<dbReference type="PROSITE" id="PS51217">
    <property type="entry name" value="UVRD_HELICASE_CTER"/>
    <property type="match status" value="1"/>
</dbReference>
<evidence type="ECO:0000256" key="4">
    <source>
        <dbReference type="ARBA" id="ARBA00022840"/>
    </source>
</evidence>
<evidence type="ECO:0000256" key="2">
    <source>
        <dbReference type="ARBA" id="ARBA00022801"/>
    </source>
</evidence>
<evidence type="ECO:0000256" key="9">
    <source>
        <dbReference type="SAM" id="MobiDB-lite"/>
    </source>
</evidence>
<evidence type="ECO:0000256" key="7">
    <source>
        <dbReference type="ARBA" id="ARBA00034808"/>
    </source>
</evidence>
<dbReference type="RefSeq" id="WP_382208909.1">
    <property type="nucleotide sequence ID" value="NZ_JBHSZH010000004.1"/>
</dbReference>
<dbReference type="Pfam" id="PF00580">
    <property type="entry name" value="UvrD-helicase"/>
    <property type="match status" value="1"/>
</dbReference>
<evidence type="ECO:0000256" key="6">
    <source>
        <dbReference type="ARBA" id="ARBA00034617"/>
    </source>
</evidence>
<reference evidence="11 12" key="1">
    <citation type="journal article" date="2019" name="Int. J. Syst. Evol. Microbiol.">
        <title>The Global Catalogue of Microorganisms (GCM) 10K type strain sequencing project: providing services to taxonomists for standard genome sequencing and annotation.</title>
        <authorList>
            <consortium name="The Broad Institute Genomics Platform"/>
            <consortium name="The Broad Institute Genome Sequencing Center for Infectious Disease"/>
            <person name="Wu L."/>
            <person name="Ma J."/>
        </authorList>
    </citation>
    <scope>NUCLEOTIDE SEQUENCE [LARGE SCALE GENOMIC DNA]</scope>
    <source>
        <strain evidence="11 12">DT72</strain>
    </source>
</reference>
<dbReference type="InterPro" id="IPR000212">
    <property type="entry name" value="DNA_helicase_UvrD/REP"/>
</dbReference>
<keyword evidence="2" id="KW-0378">Hydrolase</keyword>
<evidence type="ECO:0000259" key="10">
    <source>
        <dbReference type="PROSITE" id="PS51217"/>
    </source>
</evidence>
<evidence type="ECO:0000313" key="12">
    <source>
        <dbReference type="Proteomes" id="UP001596407"/>
    </source>
</evidence>
<feature type="region of interest" description="Disordered" evidence="9">
    <location>
        <begin position="265"/>
        <end position="345"/>
    </location>
</feature>
<feature type="domain" description="UvrD-like helicase C-terminal" evidence="10">
    <location>
        <begin position="114"/>
        <end position="345"/>
    </location>
</feature>
<sequence length="345" mass="38709">MGACSPSRRSRRPNDTPNTDTFDANLFLVGDEKQSIYRFRGADVTTFGTAREDLKAANGDTVAERDDEYETDPAEVELTGNFRTVTAPREFDNELFERVFRPFDEQREPFEATSQSLNGERTAGTEVSGSVEYLLVPNEDEQELHETGFLANTPIFGDAADREAHALAARLTRLFADPPEVYDTETEEIRKARPEDVTILFRARTRLPQFERAFDVWDIPYTVASGTGFWDTPEIRTLIGLLKCLRTPTMTWRCMASCGRHCSDSPTTRLLTQPPAKGRCGERSATEKAISGMPRNKSKDGENKQALVTRLPRRHGDSFSPGYLQRLATSAQSGQAIGRNKPWKT</sequence>
<dbReference type="EC" id="5.6.2.4" evidence="7"/>